<evidence type="ECO:0000256" key="3">
    <source>
        <dbReference type="SAM" id="SignalP"/>
    </source>
</evidence>
<feature type="region of interest" description="Disordered" evidence="2">
    <location>
        <begin position="309"/>
        <end position="334"/>
    </location>
</feature>
<dbReference type="GO" id="GO:0004061">
    <property type="term" value="F:arylformamidase activity"/>
    <property type="evidence" value="ECO:0007669"/>
    <property type="project" value="InterPro"/>
</dbReference>
<evidence type="ECO:0000256" key="2">
    <source>
        <dbReference type="SAM" id="MobiDB-lite"/>
    </source>
</evidence>
<feature type="chain" id="PRO_5008588527" evidence="3">
    <location>
        <begin position="23"/>
        <end position="334"/>
    </location>
</feature>
<feature type="compositionally biased region" description="Basic residues" evidence="2">
    <location>
        <begin position="323"/>
        <end position="334"/>
    </location>
</feature>
<name>A0A1B6MNR5_9HEMI</name>
<dbReference type="SUPFAM" id="SSF102198">
    <property type="entry name" value="Putative cyclase"/>
    <property type="match status" value="1"/>
</dbReference>
<evidence type="ECO:0000256" key="1">
    <source>
        <dbReference type="ARBA" id="ARBA00007865"/>
    </source>
</evidence>
<accession>A0A1B6MNR5</accession>
<protein>
    <submittedName>
        <fullName evidence="5">Uncharacterized protein</fullName>
    </submittedName>
</protein>
<gene>
    <name evidence="5" type="ORF">g.6516</name>
    <name evidence="4" type="ORF">g.6517</name>
</gene>
<proteinExistence type="inferred from homology"/>
<dbReference type="EMBL" id="GEBQ01002381">
    <property type="protein sequence ID" value="JAT37596.1"/>
    <property type="molecule type" value="Transcribed_RNA"/>
</dbReference>
<dbReference type="GO" id="GO:0019441">
    <property type="term" value="P:L-tryptophan catabolic process to kynurenine"/>
    <property type="evidence" value="ECO:0007669"/>
    <property type="project" value="InterPro"/>
</dbReference>
<keyword evidence="3" id="KW-0732">Signal</keyword>
<dbReference type="Gene3D" id="3.50.30.50">
    <property type="entry name" value="Putative cyclase"/>
    <property type="match status" value="1"/>
</dbReference>
<dbReference type="AlphaFoldDB" id="A0A1B6MNR5"/>
<evidence type="ECO:0000313" key="5">
    <source>
        <dbReference type="EMBL" id="JAT37596.1"/>
    </source>
</evidence>
<dbReference type="InterPro" id="IPR007325">
    <property type="entry name" value="KFase/CYL"/>
</dbReference>
<evidence type="ECO:0000313" key="4">
    <source>
        <dbReference type="EMBL" id="JAT14458.1"/>
    </source>
</evidence>
<reference evidence="5" key="1">
    <citation type="submission" date="2015-11" db="EMBL/GenBank/DDBJ databases">
        <title>De novo transcriptome assembly of four potential Pierce s Disease insect vectors from Arizona vineyards.</title>
        <authorList>
            <person name="Tassone E.E."/>
        </authorList>
    </citation>
    <scope>NUCLEOTIDE SEQUENCE</scope>
</reference>
<feature type="signal peptide" evidence="3">
    <location>
        <begin position="1"/>
        <end position="22"/>
    </location>
</feature>
<dbReference type="Pfam" id="PF04199">
    <property type="entry name" value="Cyclase"/>
    <property type="match status" value="1"/>
</dbReference>
<dbReference type="InterPro" id="IPR037175">
    <property type="entry name" value="KFase_sf"/>
</dbReference>
<organism evidence="5">
    <name type="scientific">Graphocephala atropunctata</name>
    <dbReference type="NCBI Taxonomy" id="36148"/>
    <lineage>
        <taxon>Eukaryota</taxon>
        <taxon>Metazoa</taxon>
        <taxon>Ecdysozoa</taxon>
        <taxon>Arthropoda</taxon>
        <taxon>Hexapoda</taxon>
        <taxon>Insecta</taxon>
        <taxon>Pterygota</taxon>
        <taxon>Neoptera</taxon>
        <taxon>Paraneoptera</taxon>
        <taxon>Hemiptera</taxon>
        <taxon>Auchenorrhyncha</taxon>
        <taxon>Membracoidea</taxon>
        <taxon>Cicadellidae</taxon>
        <taxon>Cicadellinae</taxon>
        <taxon>Cicadellini</taxon>
        <taxon>Graphocephala</taxon>
    </lineage>
</organism>
<dbReference type="EMBL" id="GEBQ01025519">
    <property type="protein sequence ID" value="JAT14458.1"/>
    <property type="molecule type" value="Transcribed_RNA"/>
</dbReference>
<sequence>MGIMRAVLFLSCLLFLTNGGQGATDCAYTSALLSYTFSHRARVIPNFEPFIITPEEDLLDILLLPLNITVNRYFSSDEVATHVDVSGRFHADGYRIGEISFCNFFLVPGVKIDVSEKAARDRNYEVSVDDIEEWICENGPLPERAIVLFDFGWSYRYDDARRYFGDDSILDLLLPLQYSWPGVSLEAAEFLVQCASNILAVGVDSPGVDTGRDTSPAESIPASEPTSRYLTRYGLYLIENLQLRSIELPNRGFFLTVGVQNFQVQTAAPAYVIAEFCADPEPELVCPAPTLESVLTGFYPYPRRANSKRRNPISPYHQSPFPHYHRLGRSFRRR</sequence>
<comment type="similarity">
    <text evidence="1">Belongs to the Cyclase 1 superfamily.</text>
</comment>